<comment type="caution">
    <text evidence="2">The sequence shown here is derived from an EMBL/GenBank/DDBJ whole genome shotgun (WGS) entry which is preliminary data.</text>
</comment>
<keyword evidence="1" id="KW-1133">Transmembrane helix</keyword>
<keyword evidence="1" id="KW-0812">Transmembrane</keyword>
<evidence type="ECO:0000313" key="2">
    <source>
        <dbReference type="EMBL" id="CDH47257.1"/>
    </source>
</evidence>
<dbReference type="EMBL" id="CBTK010000295">
    <property type="protein sequence ID" value="CDH47257.1"/>
    <property type="molecule type" value="Genomic_DNA"/>
</dbReference>
<organism evidence="2 3">
    <name type="scientific">Candidatus Contendobacter odensis Run_B_J11</name>
    <dbReference type="NCBI Taxonomy" id="1400861"/>
    <lineage>
        <taxon>Bacteria</taxon>
        <taxon>Pseudomonadati</taxon>
        <taxon>Pseudomonadota</taxon>
        <taxon>Gammaproteobacteria</taxon>
        <taxon>Candidatus Competibacteraceae</taxon>
        <taxon>Candidatus Contendibacter</taxon>
    </lineage>
</organism>
<keyword evidence="1" id="KW-0472">Membrane</keyword>
<protein>
    <submittedName>
        <fullName evidence="2">Uncharacterized protein</fullName>
    </submittedName>
</protein>
<evidence type="ECO:0000313" key="3">
    <source>
        <dbReference type="Proteomes" id="UP000019184"/>
    </source>
</evidence>
<accession>A0A7U7J5U8</accession>
<dbReference type="Proteomes" id="UP000019184">
    <property type="component" value="Unassembled WGS sequence"/>
</dbReference>
<name>A0A7U7J5U8_9GAMM</name>
<sequence length="118" mass="11855">MEVLLSAGMLPNSTVGDPTTHGAGMTGTQGIGVSTPSAAAVAEATAGLLGVMHMPNGGILAMGLLSMILAAGMLLVITLFCGSTIIVLGATPKLHINVAVLQTCIGIRRHLVRIANKL</sequence>
<reference evidence="2 3" key="1">
    <citation type="journal article" date="2014" name="ISME J.">
        <title>Candidatus Competibacter-lineage genomes retrieved from metagenomes reveal functional metabolic diversity.</title>
        <authorList>
            <person name="McIlroy S.J."/>
            <person name="Albertsen M."/>
            <person name="Andresen E.K."/>
            <person name="Saunders A.M."/>
            <person name="Kristiansen R."/>
            <person name="Stokholm-Bjerregaard M."/>
            <person name="Nielsen K.L."/>
            <person name="Nielsen P.H."/>
        </authorList>
    </citation>
    <scope>NUCLEOTIDE SEQUENCE [LARGE SCALE GENOMIC DNA]</scope>
    <source>
        <strain evidence="2 3">Run_B_J11</strain>
    </source>
</reference>
<proteinExistence type="predicted"/>
<feature type="transmembrane region" description="Helical" evidence="1">
    <location>
        <begin position="59"/>
        <end position="88"/>
    </location>
</feature>
<gene>
    <name evidence="2" type="ORF">BN874_770107</name>
</gene>
<keyword evidence="3" id="KW-1185">Reference proteome</keyword>
<dbReference type="AlphaFoldDB" id="A0A7U7J5U8"/>
<evidence type="ECO:0000256" key="1">
    <source>
        <dbReference type="SAM" id="Phobius"/>
    </source>
</evidence>